<comment type="caution">
    <text evidence="3">The sequence shown here is derived from an EMBL/GenBank/DDBJ whole genome shotgun (WGS) entry which is preliminary data.</text>
</comment>
<proteinExistence type="predicted"/>
<dbReference type="GO" id="GO:0005886">
    <property type="term" value="C:plasma membrane"/>
    <property type="evidence" value="ECO:0007669"/>
    <property type="project" value="TreeGrafter"/>
</dbReference>
<feature type="transmembrane region" description="Helical" evidence="2">
    <location>
        <begin position="955"/>
        <end position="976"/>
    </location>
</feature>
<feature type="transmembrane region" description="Helical" evidence="2">
    <location>
        <begin position="1100"/>
        <end position="1128"/>
    </location>
</feature>
<sequence length="1232" mass="142958">MEEAYSKSGWGYHIAISDSGKEVVKFGIQKEGSEIVGYLTAYEINGNEVSKASERSYKIDANYIQGAYDPESTMPTWSLAISNANINRKTLIAFSYFPTKKTHKTNSDLESGCSSKKRTFVLSLVPNRSVHSQDRSSTYVLVMDRNDPDKWIRIETPLDEVAGVVNFASDPDSNMWLLTVSNEGGIFQYNIDPERTEPYKTLDETSVWQRDIPRAYKHNMKDKWKGLHSKAYFQFLARTIKSHVYFEPEPKKKMLRVYNLRDGWHLFDLHHHGDPSLIGFDTPVLAISKNGALLAASLDTTSINVYLMENGLECGRNDATKSHRIVLIEFINNDECLLIIRESKETHELVATIWELFTCRPDRPIKKINLPDYFFYKRPNLYGVRWAGNTAVFVTDKGDLKLVLDCFDPEEEKVSGREDPPIVADKQLEYSTVYELDEKKTYRLPDFRSTQLIIRRIEPWIPDGNKIIGVWLDESEEGGRRQLLIGRNSVQIWKRLPDGKRLLSYIYANEDIVTDLKTDPKVTITIYKDRFDLTIERENVFPGDSNRVLRIKWPIDPSEIVLDACKALEWLDKKKDKNYKHERRILFDEIKHQITNIVRIFIKRHPDEWSLLEVRHDLMKSLIIGGCSRLTQDLIKVSDGENNENNENENNEEEHRRRLFHIPRKYSWDNDKKNTDIMVVIEKNDKLTENFLAYYAHHAKNHYGWMHTVGGALSALSELESSKADNLDIPRKRLLAYPTFAGDSLHSHKHPPTAYTTIFRSSPEIHDDLEPLSRNDVIANLRHTHLTKAEGTALRVKLRFDQFKRRLRDVKLATIVKVMLIPFSFALRAVAAIFDRVRDPETRINTVRRIPVPVDTDVVKILQNAVDDEDSEIFFDNPVVSGLISYAWEGASYLYFAFLIMFYSYLIVFDVFIWQYIQQNNSHWFIVVYLFAIGAYYAFFEVTEIYNNKRKGLTFYNAVNVCSFILPIITTAVLTIKATRDDDGTWGFSQTEIGRNILFLISITTFIMWFQLLLLLRPFEAFGHAMYLLLHDPTQIGLSPNVLQLGVNMTTPNGDVEQTNFTVYQSYNSHDVSDNSFANFWTSVLSSYNWMNGRWDNLDWNYYAVTIFTVIASLLLVIIMLNILIAIMGDIYATAKVFGKREILRLRARFVLDTDYVGNKAWSTLFPSYKPSSRFEDVVKKNPRYMYVLGNRRQFEQWVEEGEKFRELTKPQGIQEKLTDHSWFKLEDNDNG</sequence>
<gene>
    <name evidence="3" type="ORF">PBRASI_LOCUS335</name>
</gene>
<dbReference type="OrthoDB" id="2418441at2759"/>
<feature type="transmembrane region" description="Helical" evidence="2">
    <location>
        <begin position="996"/>
        <end position="1016"/>
    </location>
</feature>
<dbReference type="Proteomes" id="UP000789739">
    <property type="component" value="Unassembled WGS sequence"/>
</dbReference>
<reference evidence="3" key="1">
    <citation type="submission" date="2021-06" db="EMBL/GenBank/DDBJ databases">
        <authorList>
            <person name="Kallberg Y."/>
            <person name="Tangrot J."/>
            <person name="Rosling A."/>
        </authorList>
    </citation>
    <scope>NUCLEOTIDE SEQUENCE</scope>
    <source>
        <strain evidence="3">BR232B</strain>
    </source>
</reference>
<dbReference type="EMBL" id="CAJVPI010000015">
    <property type="protein sequence ID" value="CAG8456300.1"/>
    <property type="molecule type" value="Genomic_DNA"/>
</dbReference>
<dbReference type="GO" id="GO:0098703">
    <property type="term" value="P:calcium ion import across plasma membrane"/>
    <property type="evidence" value="ECO:0007669"/>
    <property type="project" value="TreeGrafter"/>
</dbReference>
<keyword evidence="4" id="KW-1185">Reference proteome</keyword>
<evidence type="ECO:0000256" key="1">
    <source>
        <dbReference type="ARBA" id="ARBA00022737"/>
    </source>
</evidence>
<dbReference type="GO" id="GO:0005216">
    <property type="term" value="F:monoatomic ion channel activity"/>
    <property type="evidence" value="ECO:0007669"/>
    <property type="project" value="InterPro"/>
</dbReference>
<name>A0A9N8VMX3_9GLOM</name>
<organism evidence="3 4">
    <name type="scientific">Paraglomus brasilianum</name>
    <dbReference type="NCBI Taxonomy" id="144538"/>
    <lineage>
        <taxon>Eukaryota</taxon>
        <taxon>Fungi</taxon>
        <taxon>Fungi incertae sedis</taxon>
        <taxon>Mucoromycota</taxon>
        <taxon>Glomeromycotina</taxon>
        <taxon>Glomeromycetes</taxon>
        <taxon>Paraglomerales</taxon>
        <taxon>Paraglomeraceae</taxon>
        <taxon>Paraglomus</taxon>
    </lineage>
</organism>
<keyword evidence="1" id="KW-0677">Repeat</keyword>
<evidence type="ECO:0000256" key="2">
    <source>
        <dbReference type="SAM" id="Phobius"/>
    </source>
</evidence>
<feature type="transmembrane region" description="Helical" evidence="2">
    <location>
        <begin position="893"/>
        <end position="917"/>
    </location>
</feature>
<evidence type="ECO:0000313" key="4">
    <source>
        <dbReference type="Proteomes" id="UP000789739"/>
    </source>
</evidence>
<dbReference type="AlphaFoldDB" id="A0A9N8VMX3"/>
<feature type="transmembrane region" description="Helical" evidence="2">
    <location>
        <begin position="923"/>
        <end position="943"/>
    </location>
</feature>
<protein>
    <submittedName>
        <fullName evidence="3">3987_t:CDS:1</fullName>
    </submittedName>
</protein>
<keyword evidence="2" id="KW-1133">Transmembrane helix</keyword>
<keyword evidence="2" id="KW-0812">Transmembrane</keyword>
<dbReference type="InterPro" id="IPR024862">
    <property type="entry name" value="TRPV"/>
</dbReference>
<evidence type="ECO:0000313" key="3">
    <source>
        <dbReference type="EMBL" id="CAG8456300.1"/>
    </source>
</evidence>
<dbReference type="PANTHER" id="PTHR10582">
    <property type="entry name" value="TRANSIENT RECEPTOR POTENTIAL ION CHANNEL PROTEIN"/>
    <property type="match status" value="1"/>
</dbReference>
<accession>A0A9N8VMX3</accession>
<keyword evidence="2" id="KW-0472">Membrane</keyword>
<dbReference type="PANTHER" id="PTHR10582:SF2">
    <property type="entry name" value="INACTIVE"/>
    <property type="match status" value="1"/>
</dbReference>